<accession>A0A135TAD5</accession>
<dbReference type="HAMAP" id="MF_00235">
    <property type="entry name" value="Adenylate_kinase_Adk"/>
    <property type="match status" value="1"/>
</dbReference>
<keyword evidence="6" id="KW-1185">Reference proteome</keyword>
<gene>
    <name evidence="5" type="ORF">CSIM01_01270</name>
</gene>
<evidence type="ECO:0000256" key="3">
    <source>
        <dbReference type="ARBA" id="ARBA00022777"/>
    </source>
</evidence>
<dbReference type="Pfam" id="PF00406">
    <property type="entry name" value="ADK"/>
    <property type="match status" value="1"/>
</dbReference>
<name>A0A135TAD5_9PEZI</name>
<dbReference type="Proteomes" id="UP000070328">
    <property type="component" value="Unassembled WGS sequence"/>
</dbReference>
<comment type="similarity">
    <text evidence="4">Belongs to the adenylate kinase family.</text>
</comment>
<dbReference type="PROSITE" id="PS00113">
    <property type="entry name" value="ADENYLATE_KINASE"/>
    <property type="match status" value="1"/>
</dbReference>
<evidence type="ECO:0000313" key="6">
    <source>
        <dbReference type="Proteomes" id="UP000070328"/>
    </source>
</evidence>
<dbReference type="InterPro" id="IPR027417">
    <property type="entry name" value="P-loop_NTPase"/>
</dbReference>
<dbReference type="PRINTS" id="PR00094">
    <property type="entry name" value="ADENYLTKNASE"/>
</dbReference>
<dbReference type="PANTHER" id="PTHR23359">
    <property type="entry name" value="NUCLEOTIDE KINASE"/>
    <property type="match status" value="1"/>
</dbReference>
<evidence type="ECO:0000256" key="4">
    <source>
        <dbReference type="RuleBase" id="RU003330"/>
    </source>
</evidence>
<keyword evidence="3 4" id="KW-0418">Kinase</keyword>
<dbReference type="GO" id="GO:0019205">
    <property type="term" value="F:nucleobase-containing compound kinase activity"/>
    <property type="evidence" value="ECO:0007669"/>
    <property type="project" value="InterPro"/>
</dbReference>
<dbReference type="CDD" id="cd01428">
    <property type="entry name" value="ADK"/>
    <property type="match status" value="1"/>
</dbReference>
<dbReference type="GO" id="GO:0006139">
    <property type="term" value="P:nucleobase-containing compound metabolic process"/>
    <property type="evidence" value="ECO:0007669"/>
    <property type="project" value="InterPro"/>
</dbReference>
<keyword evidence="1 4" id="KW-0808">Transferase</keyword>
<dbReference type="InterPro" id="IPR033690">
    <property type="entry name" value="Adenylat_kinase_CS"/>
</dbReference>
<keyword evidence="2" id="KW-0547">Nucleotide-binding</keyword>
<dbReference type="SUPFAM" id="SSF52540">
    <property type="entry name" value="P-loop containing nucleoside triphosphate hydrolases"/>
    <property type="match status" value="1"/>
</dbReference>
<protein>
    <submittedName>
        <fullName evidence="5">Uridylate kinase</fullName>
    </submittedName>
</protein>
<organism evidence="5 6">
    <name type="scientific">Colletotrichum simmondsii</name>
    <dbReference type="NCBI Taxonomy" id="703756"/>
    <lineage>
        <taxon>Eukaryota</taxon>
        <taxon>Fungi</taxon>
        <taxon>Dikarya</taxon>
        <taxon>Ascomycota</taxon>
        <taxon>Pezizomycotina</taxon>
        <taxon>Sordariomycetes</taxon>
        <taxon>Hypocreomycetidae</taxon>
        <taxon>Glomerellales</taxon>
        <taxon>Glomerellaceae</taxon>
        <taxon>Colletotrichum</taxon>
        <taxon>Colletotrichum acutatum species complex</taxon>
    </lineage>
</organism>
<dbReference type="InterPro" id="IPR000850">
    <property type="entry name" value="Adenylat/UMP-CMP_kin"/>
</dbReference>
<dbReference type="GO" id="GO:0005524">
    <property type="term" value="F:ATP binding"/>
    <property type="evidence" value="ECO:0007669"/>
    <property type="project" value="InterPro"/>
</dbReference>
<sequence>MEEPHQKSHLGQNTQIPVVISILGRPGSGKGTQCRLLSQKFNLSHISIGDVLREEMERGEESPHADIIRANMLAGTIGPVEITMAILKDRIAKLMEGGTRVFILDGFPRSIEQSTHFQTLIGPITFLILLQCSRETSFHRLLPRGRFDDQTQAIRNRLLTFETTTSLVVDDFRKHGKLTVVDAEPSVAKIHEELVTIISSVAELLH</sequence>
<evidence type="ECO:0000313" key="5">
    <source>
        <dbReference type="EMBL" id="KXH45141.1"/>
    </source>
</evidence>
<reference evidence="5 6" key="1">
    <citation type="submission" date="2014-02" db="EMBL/GenBank/DDBJ databases">
        <title>The genome sequence of Colletotrichum simmondsii CBS122122.</title>
        <authorList>
            <person name="Baroncelli R."/>
            <person name="Thon M.R."/>
        </authorList>
    </citation>
    <scope>NUCLEOTIDE SEQUENCE [LARGE SCALE GENOMIC DNA]</scope>
    <source>
        <strain evidence="5 6">CBS122122</strain>
    </source>
</reference>
<evidence type="ECO:0000256" key="2">
    <source>
        <dbReference type="ARBA" id="ARBA00022741"/>
    </source>
</evidence>
<proteinExistence type="inferred from homology"/>
<dbReference type="AlphaFoldDB" id="A0A135TAD5"/>
<dbReference type="EMBL" id="JFBX01000230">
    <property type="protein sequence ID" value="KXH45141.1"/>
    <property type="molecule type" value="Genomic_DNA"/>
</dbReference>
<dbReference type="Gene3D" id="3.40.50.300">
    <property type="entry name" value="P-loop containing nucleotide triphosphate hydrolases"/>
    <property type="match status" value="1"/>
</dbReference>
<comment type="caution">
    <text evidence="5">The sequence shown here is derived from an EMBL/GenBank/DDBJ whole genome shotgun (WGS) entry which is preliminary data.</text>
</comment>
<evidence type="ECO:0000256" key="1">
    <source>
        <dbReference type="ARBA" id="ARBA00022679"/>
    </source>
</evidence>